<feature type="domain" description="PDZ" evidence="2">
    <location>
        <begin position="2217"/>
        <end position="2302"/>
    </location>
</feature>
<feature type="region of interest" description="Disordered" evidence="1">
    <location>
        <begin position="1734"/>
        <end position="1774"/>
    </location>
</feature>
<reference evidence="3" key="1">
    <citation type="submission" date="2025-08" db="UniProtKB">
        <authorList>
            <consortium name="Ensembl"/>
        </authorList>
    </citation>
    <scope>IDENTIFICATION</scope>
</reference>
<feature type="compositionally biased region" description="Polar residues" evidence="1">
    <location>
        <begin position="1431"/>
        <end position="1446"/>
    </location>
</feature>
<dbReference type="Proteomes" id="UP000265160">
    <property type="component" value="Unplaced"/>
</dbReference>
<dbReference type="CDD" id="cd23061">
    <property type="entry name" value="PDZ1_PDZD2-like"/>
    <property type="match status" value="1"/>
</dbReference>
<feature type="region of interest" description="Disordered" evidence="1">
    <location>
        <begin position="1548"/>
        <end position="1568"/>
    </location>
</feature>
<dbReference type="CDD" id="cd06762">
    <property type="entry name" value="PDZ6_PDZD2-PDZ3_hPro-IL-16-like"/>
    <property type="match status" value="1"/>
</dbReference>
<dbReference type="InterPro" id="IPR036034">
    <property type="entry name" value="PDZ_sf"/>
</dbReference>
<dbReference type="KEGG" id="mze:101476550"/>
<feature type="compositionally biased region" description="Polar residues" evidence="1">
    <location>
        <begin position="726"/>
        <end position="735"/>
    </location>
</feature>
<feature type="domain" description="PDZ" evidence="2">
    <location>
        <begin position="759"/>
        <end position="833"/>
    </location>
</feature>
<sequence>MPITQDNAISILSLLEDWRGAHSTRSQQDDDLSQDSSSGYTRVDPDSYQNGDGESVCSTVSGGGHVEDTSLCLAAIQKLVEYIHFNFMEGDTAPSASRASYSEALDVELHTVSLSKDEGDAADFGLSFGNIPIFGDPKGRKKGGPRSRRDQSPIMDVGCIWVTEVRKRSPAARCGGIKLRDELLSLNGQLMVGVDVSGASYLTDQCWNGGCIYLILLRRVKRKAPLPPCEAAESVCIPLTSDNCEDQRRSTSESSDSSANYRRTRKFGVISRSSFNQEDRQRTSSEVRRSYHDYSSHPENIETSPPDNSAHILPTPSKESPDHCSQLRAAPQRQHGGEAAPQPLRCYSQLLEFKMDSSCSEYLCQPRDTNHIWKMHMVKGQEGLGIKITGGRGSKRSPHGIIITHIEEGGAIYRDGRLHAGDELLMINNQSLVGLTHQEAVDILRSATGLVQLVVASREDSDVGFDPFPSASLPDLVSTCSSTSSLSQAAHTKTSNSSTSLHKSYMVDSLEKLEEQSQEETAQRSCCGPTATKLCSRPQGGSTRLESVGEDDELFVANGTSSFEMVEKPGRRKHSLPQQLDPSGVRQEYQIIKKSARSLSTVQVESPWRLAQPSIISSIVLMKGQGKGLGFSIVGGQDSARGQMGIFVRTIFPHGAAAADGRLKEGDEILEVNGESLQGLTHQQAIQIFKQLKKGVVTLTIRTRLRSPSLTPCPTPTLLSRSTSPNSHTSGSTPVPSGFNEADERRGPGPGPKDCIVMEVTLNKEHGVGLGIGVCCLTLENAAPGIYIHSLALGSVAKMDGRLSRGDQILEVDSVSLRHAALSEAYAILSECGPGPITLIVSRHPNPKVSEQEMDDIITRSTHRDKMSRNKHSFHSQGVSCKNTSPAVKDMQEDRSPVLSWTMKRFLEPASRGSLSSEAELSQYFLQELSSHSFPSESMLMGSDSDDVLHQMSCITSKADCSSKPHGFSPSLTEVEDGRVYNNIQDQTSAPLSHHVEAVCQPITWSSPPTARSPLLCQVKCFEDDLSEGENSASSRKIEPFHRPTKSEAFTCSDVSQSDSAGVFSSSVLDGEDSGDLQSGGRDIPTALCDSSTQSKDGFPNKSESPGCELTFMFIHQPLDHTAGVSSSSVLTDMTTSSEDCPNQSHGQLESKQSPKLEAVNRVIMSTEAPNLPQQQTSQTDEPTLALAPFQLPSHSTGTNPTVAADMIPSQLYEKEDASEFAGICPINTVILRRNDGNSFGLELEIMSSPLKLVIAGVEPGGAAERESAGRLRPGDEIVKIGDKLVCSSSYQDICELMHSLPLTLALDIRRPISAVDRLLSLGGTVWSQSSDGSTVDPAKSVQGGTDQVIRIHLGKATIQPDCNLPIVNVDDVLSDVSRDTSEEISCDEPETCCPGQHGAALCEKPPLEARDEKGAAFLMNKCVNQQKEGSSAVFSGSGPEKSNPSCKHMDPTADVSGSNSDCSAVVKNMADGIGGVSSTRSPCQFLNSTAPVSATEPHFDRVKACAASRHTSVYRNHAPPAAHSVTENLHADVSQRSDLLRCDDTQTYSVESNPSGSRLSKMSASVSNNHKVVQCKDTLKPDARSLPKTSSKLKHLGYSDSPVWRSNFRLQVESGPSTLKGLSIKKKNSPEEPLQKLLVSPVPADTKASFRQSTNPAAVVTIGILKPTNQPDVRSGLAVAGAGDTKQIMTEHGNSDGALQTVQLPKKDMHVGYEAKAESHGPATQRTFMEVRLSSSSSSSSSSSAAAAAAAMSHRDKKVSKENKHRNDTDARLAAMHSSTVTAEERTAASVTNTAFHSLSSTAAHSTSKGFKPVTVMETEETAKSSTSRLSTQTLSTRTLSTQTLSAHTASSADYSPFSVRHKIKSFENLANVDKPLVKSSDPQPYALAYRAPLNQRIAGYMELVNAVDFRTRQRSFSSYVENLLPATSCSLRLRKSSKNEVHKAPDGAAPHTPPVLRKKHGRLLYSRLRQLRALSMPELEKLCKEDVAGGCSNADKTDSDTQSTIAPVTDSFPTCATPMKADLNSVNHSEAEVTEETAQRTRETHGRQLGWSISLEELSASPVSQCKLETLLSSLTAKAYISTLLQQTKTNRNTRLVVLSKGEGSGLGFSIAGGVDLEQKDITVHRVFTKGAAGLEGTIQRDDSILSINGTSLEGKTHAEARSCLHQAKQSNQVLVVIHRDKDSVQCISDRQASATQKSLERSGAVDVSPDGAVTVELHNTSVGLGFSLEGGRSLSHGDRPLTVKRIFKGGAAELSGLIEVGDEVLSINGSSLEGLMHHDAWKMIKATNEGPKQLLIRKQSNVMVKNKETES</sequence>
<dbReference type="PROSITE" id="PS50106">
    <property type="entry name" value="PDZ"/>
    <property type="match status" value="7"/>
</dbReference>
<dbReference type="SMART" id="SM00228">
    <property type="entry name" value="PDZ"/>
    <property type="match status" value="7"/>
</dbReference>
<dbReference type="InterPro" id="IPR041489">
    <property type="entry name" value="PDZ_6"/>
</dbReference>
<dbReference type="Pfam" id="PF00595">
    <property type="entry name" value="PDZ"/>
    <property type="match status" value="5"/>
</dbReference>
<dbReference type="FunFam" id="2.30.42.10:FF:000127">
    <property type="entry name" value="Pro-interleukin-16"/>
    <property type="match status" value="1"/>
</dbReference>
<feature type="region of interest" description="Disordered" evidence="1">
    <location>
        <begin position="243"/>
        <end position="340"/>
    </location>
</feature>
<feature type="compositionally biased region" description="Basic and acidic residues" evidence="1">
    <location>
        <begin position="1760"/>
        <end position="1772"/>
    </location>
</feature>
<dbReference type="CDD" id="cd06760">
    <property type="entry name" value="PDZ4_PDZD2-PDZ2_hPro-IL-16-like"/>
    <property type="match status" value="1"/>
</dbReference>
<dbReference type="RefSeq" id="XP_024654885.1">
    <property type="nucleotide sequence ID" value="XM_024799117.1"/>
</dbReference>
<feature type="compositionally biased region" description="Basic and acidic residues" evidence="1">
    <location>
        <begin position="277"/>
        <end position="300"/>
    </location>
</feature>
<dbReference type="CTD" id="23037"/>
<accession>A0A3P9D1M6</accession>
<protein>
    <submittedName>
        <fullName evidence="3">PDZ domain containing 2</fullName>
    </submittedName>
</protein>
<feature type="domain" description="PDZ" evidence="2">
    <location>
        <begin position="618"/>
        <end position="704"/>
    </location>
</feature>
<feature type="domain" description="PDZ" evidence="2">
    <location>
        <begin position="374"/>
        <end position="459"/>
    </location>
</feature>
<dbReference type="SUPFAM" id="SSF50156">
    <property type="entry name" value="PDZ domain-like"/>
    <property type="match status" value="7"/>
</dbReference>
<dbReference type="Pfam" id="PF17820">
    <property type="entry name" value="PDZ_6"/>
    <property type="match status" value="1"/>
</dbReference>
<dbReference type="GeneTree" id="ENSGT00940000157749"/>
<dbReference type="CDD" id="cd06759">
    <property type="entry name" value="PDZ3_PDZD2-PDZ1_hPro-IL-16-like"/>
    <property type="match status" value="1"/>
</dbReference>
<dbReference type="CDD" id="cd06763">
    <property type="entry name" value="PDZ7_PDZD2-PDZ4_hPro-IL-16-like"/>
    <property type="match status" value="1"/>
</dbReference>
<feature type="region of interest" description="Disordered" evidence="1">
    <location>
        <begin position="1049"/>
        <end position="1103"/>
    </location>
</feature>
<keyword evidence="4" id="KW-1185">Reference proteome</keyword>
<dbReference type="PANTHER" id="PTHR11324:SF16">
    <property type="entry name" value="PDZ DOMAIN-CONTAINING PROTEIN 2"/>
    <property type="match status" value="1"/>
</dbReference>
<feature type="region of interest" description="Disordered" evidence="1">
    <location>
        <begin position="1133"/>
        <end position="1156"/>
    </location>
</feature>
<feature type="compositionally biased region" description="Polar residues" evidence="1">
    <location>
        <begin position="1133"/>
        <end position="1154"/>
    </location>
</feature>
<feature type="compositionally biased region" description="Low complexity" evidence="1">
    <location>
        <begin position="1735"/>
        <end position="1752"/>
    </location>
</feature>
<evidence type="ECO:0000259" key="2">
    <source>
        <dbReference type="PROSITE" id="PS50106"/>
    </source>
</evidence>
<feature type="region of interest" description="Disordered" evidence="1">
    <location>
        <begin position="708"/>
        <end position="752"/>
    </location>
</feature>
<dbReference type="STRING" id="106582.ENSMZEP00005028510"/>
<evidence type="ECO:0000313" key="4">
    <source>
        <dbReference type="Proteomes" id="UP000265160"/>
    </source>
</evidence>
<dbReference type="InterPro" id="IPR001478">
    <property type="entry name" value="PDZ"/>
</dbReference>
<feature type="region of interest" description="Disordered" evidence="1">
    <location>
        <begin position="2028"/>
        <end position="2047"/>
    </location>
</feature>
<feature type="region of interest" description="Disordered" evidence="1">
    <location>
        <begin position="863"/>
        <end position="892"/>
    </location>
</feature>
<feature type="compositionally biased region" description="Polar residues" evidence="1">
    <location>
        <begin position="875"/>
        <end position="886"/>
    </location>
</feature>
<feature type="domain" description="PDZ" evidence="2">
    <location>
        <begin position="1229"/>
        <end position="1313"/>
    </location>
</feature>
<feature type="region of interest" description="Disordered" evidence="1">
    <location>
        <begin position="23"/>
        <end position="60"/>
    </location>
</feature>
<dbReference type="Ensembl" id="ENSMZET00005029414.1">
    <property type="protein sequence ID" value="ENSMZEP00005028510.1"/>
    <property type="gene ID" value="ENSMZEG00005021262.1"/>
</dbReference>
<feature type="domain" description="PDZ" evidence="2">
    <location>
        <begin position="2098"/>
        <end position="2182"/>
    </location>
</feature>
<evidence type="ECO:0000256" key="1">
    <source>
        <dbReference type="SAM" id="MobiDB-lite"/>
    </source>
</evidence>
<dbReference type="CDD" id="cd06758">
    <property type="entry name" value="PDZ2_PDZD2-like"/>
    <property type="match status" value="1"/>
</dbReference>
<feature type="domain" description="PDZ" evidence="2">
    <location>
        <begin position="111"/>
        <end position="201"/>
    </location>
</feature>
<feature type="region of interest" description="Disordered" evidence="1">
    <location>
        <begin position="1431"/>
        <end position="1453"/>
    </location>
</feature>
<proteinExistence type="predicted"/>
<feature type="compositionally biased region" description="Low complexity" evidence="1">
    <location>
        <begin position="708"/>
        <end position="725"/>
    </location>
</feature>
<organism evidence="3 4">
    <name type="scientific">Maylandia zebra</name>
    <name type="common">zebra mbuna</name>
    <dbReference type="NCBI Taxonomy" id="106582"/>
    <lineage>
        <taxon>Eukaryota</taxon>
        <taxon>Metazoa</taxon>
        <taxon>Chordata</taxon>
        <taxon>Craniata</taxon>
        <taxon>Vertebrata</taxon>
        <taxon>Euteleostomi</taxon>
        <taxon>Actinopterygii</taxon>
        <taxon>Neopterygii</taxon>
        <taxon>Teleostei</taxon>
        <taxon>Neoteleostei</taxon>
        <taxon>Acanthomorphata</taxon>
        <taxon>Ovalentaria</taxon>
        <taxon>Cichlomorphae</taxon>
        <taxon>Cichliformes</taxon>
        <taxon>Cichlidae</taxon>
        <taxon>African cichlids</taxon>
        <taxon>Pseudocrenilabrinae</taxon>
        <taxon>Haplochromini</taxon>
        <taxon>Maylandia</taxon>
        <taxon>Maylandia zebra complex</taxon>
    </lineage>
</organism>
<name>A0A3P9D1M6_9CICH</name>
<evidence type="ECO:0000313" key="3">
    <source>
        <dbReference type="Ensembl" id="ENSMZEP00005028510.1"/>
    </source>
</evidence>
<reference evidence="3" key="2">
    <citation type="submission" date="2025-09" db="UniProtKB">
        <authorList>
            <consortium name="Ensembl"/>
        </authorList>
    </citation>
    <scope>IDENTIFICATION</scope>
</reference>
<dbReference type="PANTHER" id="PTHR11324">
    <property type="entry name" value="IL16-RELATED"/>
    <property type="match status" value="1"/>
</dbReference>
<dbReference type="Gene3D" id="2.30.42.10">
    <property type="match status" value="7"/>
</dbReference>
<feature type="compositionally biased region" description="Polar residues" evidence="1">
    <location>
        <begin position="1049"/>
        <end position="1068"/>
    </location>
</feature>
<feature type="compositionally biased region" description="Polar residues" evidence="1">
    <location>
        <begin position="47"/>
        <end position="60"/>
    </location>
</feature>